<proteinExistence type="predicted"/>
<evidence type="ECO:0000256" key="1">
    <source>
        <dbReference type="SAM" id="Phobius"/>
    </source>
</evidence>
<evidence type="ECO:0000313" key="2">
    <source>
        <dbReference type="EMBL" id="MDU0325298.1"/>
    </source>
</evidence>
<dbReference type="RefSeq" id="WP_316000423.1">
    <property type="nucleotide sequence ID" value="NZ_JAWDIU010000001.1"/>
</dbReference>
<keyword evidence="1" id="KW-0812">Transmembrane</keyword>
<keyword evidence="1" id="KW-1133">Transmembrane helix</keyword>
<name>A0ABU3RS42_9MICO</name>
<protein>
    <submittedName>
        <fullName evidence="2">Uncharacterized protein</fullName>
    </submittedName>
</protein>
<reference evidence="2 3" key="1">
    <citation type="submission" date="2023-09" db="EMBL/GenBank/DDBJ databases">
        <title>Microbacterium fusihabitans sp. nov., Microbacterium phycihabitans sp. nov., and Microbacterium cervinum sp. nov., isolated from dried seaweeds of beach.</title>
        <authorList>
            <person name="Lee S.D."/>
        </authorList>
    </citation>
    <scope>NUCLEOTIDE SEQUENCE [LARGE SCALE GENOMIC DNA]</scope>
    <source>
        <strain evidence="2 3">KSW2-21</strain>
    </source>
</reference>
<dbReference type="Proteomes" id="UP001256673">
    <property type="component" value="Unassembled WGS sequence"/>
</dbReference>
<keyword evidence="3" id="KW-1185">Reference proteome</keyword>
<comment type="caution">
    <text evidence="2">The sequence shown here is derived from an EMBL/GenBank/DDBJ whole genome shotgun (WGS) entry which is preliminary data.</text>
</comment>
<organism evidence="2 3">
    <name type="scientific">Microbacterium algihabitans</name>
    <dbReference type="NCBI Taxonomy" id="3075992"/>
    <lineage>
        <taxon>Bacteria</taxon>
        <taxon>Bacillati</taxon>
        <taxon>Actinomycetota</taxon>
        <taxon>Actinomycetes</taxon>
        <taxon>Micrococcales</taxon>
        <taxon>Microbacteriaceae</taxon>
        <taxon>Microbacterium</taxon>
    </lineage>
</organism>
<keyword evidence="1" id="KW-0472">Membrane</keyword>
<feature type="transmembrane region" description="Helical" evidence="1">
    <location>
        <begin position="42"/>
        <end position="64"/>
    </location>
</feature>
<sequence>MLPALIGLAFALWISLVLMLTGAVRSARSRGVARGRLFDRVALPWTIAGLALLVVVVVGCVLVFA</sequence>
<dbReference type="EMBL" id="JAWDIU010000001">
    <property type="protein sequence ID" value="MDU0325298.1"/>
    <property type="molecule type" value="Genomic_DNA"/>
</dbReference>
<accession>A0ABU3RS42</accession>
<gene>
    <name evidence="2" type="ORF">RWH43_00880</name>
</gene>
<evidence type="ECO:0000313" key="3">
    <source>
        <dbReference type="Proteomes" id="UP001256673"/>
    </source>
</evidence>